<organism evidence="2">
    <name type="scientific">Glycine max</name>
    <name type="common">Soybean</name>
    <name type="synonym">Glycine hispida</name>
    <dbReference type="NCBI Taxonomy" id="3847"/>
    <lineage>
        <taxon>Eukaryota</taxon>
        <taxon>Viridiplantae</taxon>
        <taxon>Streptophyta</taxon>
        <taxon>Embryophyta</taxon>
        <taxon>Tracheophyta</taxon>
        <taxon>Spermatophyta</taxon>
        <taxon>Magnoliopsida</taxon>
        <taxon>eudicotyledons</taxon>
        <taxon>Gunneridae</taxon>
        <taxon>Pentapetalae</taxon>
        <taxon>rosids</taxon>
        <taxon>fabids</taxon>
        <taxon>Fabales</taxon>
        <taxon>Fabaceae</taxon>
        <taxon>Papilionoideae</taxon>
        <taxon>50 kb inversion clade</taxon>
        <taxon>NPAAA clade</taxon>
        <taxon>indigoferoid/millettioid clade</taxon>
        <taxon>Phaseoleae</taxon>
        <taxon>Glycine</taxon>
        <taxon>Glycine subgen. Soja</taxon>
    </lineage>
</organism>
<dbReference type="EMBL" id="BT093689">
    <property type="protein sequence ID" value="ACU18046.1"/>
    <property type="molecule type" value="mRNA"/>
</dbReference>
<protein>
    <submittedName>
        <fullName evidence="2">Uncharacterized protein</fullName>
    </submittedName>
</protein>
<feature type="chain" id="PRO_5002971366" evidence="1">
    <location>
        <begin position="20"/>
        <end position="55"/>
    </location>
</feature>
<feature type="signal peptide" evidence="1">
    <location>
        <begin position="1"/>
        <end position="19"/>
    </location>
</feature>
<proteinExistence type="evidence at transcript level"/>
<evidence type="ECO:0000313" key="2">
    <source>
        <dbReference type="EMBL" id="ACU18046.1"/>
    </source>
</evidence>
<name>C6T894_SOYBN</name>
<sequence>MNNFLCNLYFIAASSVLVASVMEPASMMCKLRISFYYEISVRVSKSHNFGAFSKF</sequence>
<evidence type="ECO:0000256" key="1">
    <source>
        <dbReference type="SAM" id="SignalP"/>
    </source>
</evidence>
<accession>C6T894</accession>
<keyword evidence="1" id="KW-0732">Signal</keyword>
<dbReference type="AlphaFoldDB" id="C6T894"/>
<reference evidence="2" key="1">
    <citation type="submission" date="2009-08" db="EMBL/GenBank/DDBJ databases">
        <authorList>
            <person name="Cheung F."/>
            <person name="Xiao Y."/>
            <person name="Chan A."/>
            <person name="Moskal W."/>
            <person name="Town C.D."/>
        </authorList>
    </citation>
    <scope>NUCLEOTIDE SEQUENCE</scope>
</reference>